<gene>
    <name evidence="2" type="ORF">GH266_00530</name>
</gene>
<evidence type="ECO:0000313" key="2">
    <source>
        <dbReference type="EMBL" id="QGZ33123.1"/>
    </source>
</evidence>
<name>A0A857C2E9_9HYPH</name>
<protein>
    <submittedName>
        <fullName evidence="2">DUF177 domain-containing protein</fullName>
    </submittedName>
</protein>
<dbReference type="RefSeq" id="WP_158192153.1">
    <property type="nucleotide sequence ID" value="NZ_CP046908.1"/>
</dbReference>
<dbReference type="InterPro" id="IPR003772">
    <property type="entry name" value="YceD"/>
</dbReference>
<dbReference type="KEGG" id="siw:GH266_00530"/>
<dbReference type="EMBL" id="CP046908">
    <property type="protein sequence ID" value="QGZ33123.1"/>
    <property type="molecule type" value="Genomic_DNA"/>
</dbReference>
<feature type="region of interest" description="Disordered" evidence="1">
    <location>
        <begin position="147"/>
        <end position="185"/>
    </location>
</feature>
<dbReference type="AlphaFoldDB" id="A0A857C2E9"/>
<feature type="compositionally biased region" description="Acidic residues" evidence="1">
    <location>
        <begin position="154"/>
        <end position="167"/>
    </location>
</feature>
<proteinExistence type="predicted"/>
<evidence type="ECO:0000256" key="1">
    <source>
        <dbReference type="SAM" id="MobiDB-lite"/>
    </source>
</evidence>
<reference evidence="2 3" key="1">
    <citation type="submission" date="2019-12" db="EMBL/GenBank/DDBJ databases">
        <title>The genome of Stappia indica PHM037.</title>
        <authorList>
            <person name="Kacar D."/>
            <person name="Galan B."/>
            <person name="Canedo L."/>
            <person name="Rodriguez P."/>
            <person name="de la Calle F."/>
            <person name="Garcia J.L."/>
        </authorList>
    </citation>
    <scope>NUCLEOTIDE SEQUENCE [LARGE SCALE GENOMIC DNA]</scope>
    <source>
        <strain evidence="2 3">PHM037</strain>
    </source>
</reference>
<organism evidence="2 3">
    <name type="scientific">Stappia indica</name>
    <dbReference type="NCBI Taxonomy" id="538381"/>
    <lineage>
        <taxon>Bacteria</taxon>
        <taxon>Pseudomonadati</taxon>
        <taxon>Pseudomonadota</taxon>
        <taxon>Alphaproteobacteria</taxon>
        <taxon>Hyphomicrobiales</taxon>
        <taxon>Stappiaceae</taxon>
        <taxon>Stappia</taxon>
    </lineage>
</organism>
<accession>A0A857C2E9</accession>
<evidence type="ECO:0000313" key="3">
    <source>
        <dbReference type="Proteomes" id="UP000435648"/>
    </source>
</evidence>
<dbReference type="OrthoDB" id="8443793at2"/>
<dbReference type="Pfam" id="PF02620">
    <property type="entry name" value="YceD"/>
    <property type="match status" value="1"/>
</dbReference>
<sequence>MTLSDFPFSHPQDVQHLTAKPLAIELRPDEADLQRMAKAYSLVGLADVVARFELRRWRRDGVAVEGNLKARASQTCVVTLAPVEQVIDERFSLRFDPDAQALAGIADDGEIDVDAFAEDPPDLLEGSRIDLGAILCEQLALALDPFPRAPGAELPDDFGDEGGEEADDKPPSPFAALERFRKRDE</sequence>
<dbReference type="Proteomes" id="UP000435648">
    <property type="component" value="Chromosome"/>
</dbReference>